<feature type="transmembrane region" description="Helical" evidence="6">
    <location>
        <begin position="12"/>
        <end position="30"/>
    </location>
</feature>
<evidence type="ECO:0000256" key="6">
    <source>
        <dbReference type="SAM" id="Phobius"/>
    </source>
</evidence>
<gene>
    <name evidence="8" type="ORF">A2557_03340</name>
</gene>
<keyword evidence="4 6" id="KW-1133">Transmembrane helix</keyword>
<evidence type="ECO:0000256" key="4">
    <source>
        <dbReference type="ARBA" id="ARBA00022989"/>
    </source>
</evidence>
<protein>
    <recommendedName>
        <fullName evidence="7">Cytochrome b561 bacterial/Ni-hydrogenase domain-containing protein</fullName>
    </recommendedName>
</protein>
<dbReference type="InterPro" id="IPR011577">
    <property type="entry name" value="Cyt_b561_bac/Ni-Hgenase"/>
</dbReference>
<dbReference type="Proteomes" id="UP000177583">
    <property type="component" value="Unassembled WGS sequence"/>
</dbReference>
<reference evidence="8 9" key="1">
    <citation type="journal article" date="2016" name="Nat. Commun.">
        <title>Thousands of microbial genomes shed light on interconnected biogeochemical processes in an aquifer system.</title>
        <authorList>
            <person name="Anantharaman K."/>
            <person name="Brown C.T."/>
            <person name="Hug L.A."/>
            <person name="Sharon I."/>
            <person name="Castelle C.J."/>
            <person name="Probst A.J."/>
            <person name="Thomas B.C."/>
            <person name="Singh A."/>
            <person name="Wilkins M.J."/>
            <person name="Karaoz U."/>
            <person name="Brodie E.L."/>
            <person name="Williams K.H."/>
            <person name="Hubbard S.S."/>
            <person name="Banfield J.F."/>
        </authorList>
    </citation>
    <scope>NUCLEOTIDE SEQUENCE [LARGE SCALE GENOMIC DNA]</scope>
</reference>
<keyword evidence="3 6" id="KW-0812">Transmembrane</keyword>
<keyword evidence="5 6" id="KW-0472">Membrane</keyword>
<keyword evidence="2" id="KW-1003">Cell membrane</keyword>
<feature type="transmembrane region" description="Helical" evidence="6">
    <location>
        <begin position="145"/>
        <end position="163"/>
    </location>
</feature>
<dbReference type="Pfam" id="PF09626">
    <property type="entry name" value="DHC"/>
    <property type="match status" value="1"/>
</dbReference>
<dbReference type="PANTHER" id="PTHR30485">
    <property type="entry name" value="NI/FE-HYDROGENASE 1 B-TYPE CYTOCHROME SUBUNIT"/>
    <property type="match status" value="1"/>
</dbReference>
<evidence type="ECO:0000313" key="9">
    <source>
        <dbReference type="Proteomes" id="UP000177583"/>
    </source>
</evidence>
<proteinExistence type="predicted"/>
<evidence type="ECO:0000256" key="1">
    <source>
        <dbReference type="ARBA" id="ARBA00004651"/>
    </source>
</evidence>
<dbReference type="GO" id="GO:0005886">
    <property type="term" value="C:plasma membrane"/>
    <property type="evidence" value="ECO:0007669"/>
    <property type="project" value="UniProtKB-SubCell"/>
</dbReference>
<dbReference type="AlphaFoldDB" id="A0A1F6GRA4"/>
<feature type="transmembrane region" description="Helical" evidence="6">
    <location>
        <begin position="36"/>
        <end position="62"/>
    </location>
</feature>
<dbReference type="InterPro" id="IPR051542">
    <property type="entry name" value="Hydrogenase_cytochrome"/>
</dbReference>
<dbReference type="PANTHER" id="PTHR30485:SF2">
    <property type="entry name" value="BLL0597 PROTEIN"/>
    <property type="match status" value="1"/>
</dbReference>
<dbReference type="InterPro" id="IPR018588">
    <property type="entry name" value="Dihaem_cytochrome-c"/>
</dbReference>
<dbReference type="InterPro" id="IPR016174">
    <property type="entry name" value="Di-haem_cyt_TM"/>
</dbReference>
<evidence type="ECO:0000313" key="8">
    <source>
        <dbReference type="EMBL" id="OGH00683.1"/>
    </source>
</evidence>
<name>A0A1F6GRA4_9PROT</name>
<feature type="transmembrane region" description="Helical" evidence="6">
    <location>
        <begin position="203"/>
        <end position="221"/>
    </location>
</feature>
<dbReference type="GO" id="GO:0009055">
    <property type="term" value="F:electron transfer activity"/>
    <property type="evidence" value="ECO:0007669"/>
    <property type="project" value="InterPro"/>
</dbReference>
<sequence>MKVKVWDLPTRIFHWLLALAVTGAFVTSLPPEGLTLHLYFGELSLCLGLFRLGWGFLGGYYARYGSFLKGPKAIVGYALALAKRHPPVMVEHNPLAAVVFGLMVVGSVAAGVTGLMVLAGQERIGLLAELFTPAQGAQAMEVHTWVVYSLLGAVVLHLAGNLVDSWLHKENAALSLLTGLKTAPEGYQAPDSAVLKPKCASRAYLGVMFFLTVGFLVLWPLDYHNEETREALTGKISEELAFYKEECGSCHFALPANLLPRRSWEKMMTQLEDHFGDDASLEPDEAEQILGYLVSHAAETSLSSASYRLTHSLAPEEAPQRITGLDYWKMRHEEIAEERFKQKPIGNKIHCNACHKYAEYGSFENAHIKVPEPEP</sequence>
<comment type="caution">
    <text evidence="8">The sequence shown here is derived from an EMBL/GenBank/DDBJ whole genome shotgun (WGS) entry which is preliminary data.</text>
</comment>
<accession>A0A1F6GRA4</accession>
<dbReference type="SUPFAM" id="SSF81342">
    <property type="entry name" value="Transmembrane di-heme cytochromes"/>
    <property type="match status" value="1"/>
</dbReference>
<evidence type="ECO:0000256" key="2">
    <source>
        <dbReference type="ARBA" id="ARBA00022475"/>
    </source>
</evidence>
<dbReference type="EMBL" id="MFNF01000043">
    <property type="protein sequence ID" value="OGH00683.1"/>
    <property type="molecule type" value="Genomic_DNA"/>
</dbReference>
<dbReference type="GO" id="GO:0020037">
    <property type="term" value="F:heme binding"/>
    <property type="evidence" value="ECO:0007669"/>
    <property type="project" value="TreeGrafter"/>
</dbReference>
<organism evidence="8 9">
    <name type="scientific">Candidatus Lambdaproteobacteria bacterium RIFOXYD2_FULL_56_26</name>
    <dbReference type="NCBI Taxonomy" id="1817773"/>
    <lineage>
        <taxon>Bacteria</taxon>
        <taxon>Pseudomonadati</taxon>
        <taxon>Pseudomonadota</taxon>
        <taxon>Candidatus Lambdaproteobacteria</taxon>
    </lineage>
</organism>
<evidence type="ECO:0000256" key="3">
    <source>
        <dbReference type="ARBA" id="ARBA00022692"/>
    </source>
</evidence>
<dbReference type="Gene3D" id="1.20.950.20">
    <property type="entry name" value="Transmembrane di-heme cytochromes, Chain C"/>
    <property type="match status" value="1"/>
</dbReference>
<comment type="subcellular location">
    <subcellularLocation>
        <location evidence="1">Cell membrane</location>
        <topology evidence="1">Multi-pass membrane protein</topology>
    </subcellularLocation>
</comment>
<feature type="domain" description="Cytochrome b561 bacterial/Ni-hydrogenase" evidence="7">
    <location>
        <begin position="5"/>
        <end position="179"/>
    </location>
</feature>
<evidence type="ECO:0000256" key="5">
    <source>
        <dbReference type="ARBA" id="ARBA00023136"/>
    </source>
</evidence>
<evidence type="ECO:0000259" key="7">
    <source>
        <dbReference type="Pfam" id="PF01292"/>
    </source>
</evidence>
<feature type="transmembrane region" description="Helical" evidence="6">
    <location>
        <begin position="95"/>
        <end position="119"/>
    </location>
</feature>
<dbReference type="Pfam" id="PF01292">
    <property type="entry name" value="Ni_hydr_CYTB"/>
    <property type="match status" value="1"/>
</dbReference>
<dbReference type="GO" id="GO:0022904">
    <property type="term" value="P:respiratory electron transport chain"/>
    <property type="evidence" value="ECO:0007669"/>
    <property type="project" value="InterPro"/>
</dbReference>